<evidence type="ECO:0000256" key="2">
    <source>
        <dbReference type="ARBA" id="ARBA00022729"/>
    </source>
</evidence>
<dbReference type="InterPro" id="IPR051398">
    <property type="entry name" value="Polysacch_Deacetylase"/>
</dbReference>
<gene>
    <name evidence="5" type="ORF">ABID14_001935</name>
</gene>
<dbReference type="SUPFAM" id="SSF88713">
    <property type="entry name" value="Glycoside hydrolase/deacetylase"/>
    <property type="match status" value="1"/>
</dbReference>
<evidence type="ECO:0000313" key="5">
    <source>
        <dbReference type="EMBL" id="MET3618297.1"/>
    </source>
</evidence>
<evidence type="ECO:0000313" key="6">
    <source>
        <dbReference type="Proteomes" id="UP001549162"/>
    </source>
</evidence>
<dbReference type="PANTHER" id="PTHR34216:SF3">
    <property type="entry name" value="POLY-BETA-1,6-N-ACETYL-D-GLUCOSAMINE N-DEACETYLASE"/>
    <property type="match status" value="1"/>
</dbReference>
<dbReference type="Gene3D" id="3.20.20.370">
    <property type="entry name" value="Glycoside hydrolase/deacetylase"/>
    <property type="match status" value="1"/>
</dbReference>
<organism evidence="5 6">
    <name type="scientific">Peptoniphilus olsenii</name>
    <dbReference type="NCBI Taxonomy" id="411570"/>
    <lineage>
        <taxon>Bacteria</taxon>
        <taxon>Bacillati</taxon>
        <taxon>Bacillota</taxon>
        <taxon>Tissierellia</taxon>
        <taxon>Tissierellales</taxon>
        <taxon>Peptoniphilaceae</taxon>
        <taxon>Peptoniphilus</taxon>
    </lineage>
</organism>
<dbReference type="PANTHER" id="PTHR34216">
    <property type="match status" value="1"/>
</dbReference>
<comment type="caution">
    <text evidence="5">The sequence shown here is derived from an EMBL/GenBank/DDBJ whole genome shotgun (WGS) entry which is preliminary data.</text>
</comment>
<dbReference type="Pfam" id="PF01522">
    <property type="entry name" value="Polysacc_deac_1"/>
    <property type="match status" value="1"/>
</dbReference>
<feature type="domain" description="NodB homology" evidence="4">
    <location>
        <begin position="397"/>
        <end position="583"/>
    </location>
</feature>
<evidence type="ECO:0000259" key="4">
    <source>
        <dbReference type="PROSITE" id="PS51677"/>
    </source>
</evidence>
<dbReference type="InterPro" id="IPR011330">
    <property type="entry name" value="Glyco_hydro/deAcase_b/a-brl"/>
</dbReference>
<dbReference type="InterPro" id="IPR002509">
    <property type="entry name" value="NODB_dom"/>
</dbReference>
<name>A0ABV2JBX8_9FIRM</name>
<feature type="transmembrane region" description="Helical" evidence="3">
    <location>
        <begin position="9"/>
        <end position="27"/>
    </location>
</feature>
<keyword evidence="6" id="KW-1185">Reference proteome</keyword>
<proteinExistence type="predicted"/>
<dbReference type="PROSITE" id="PS51677">
    <property type="entry name" value="NODB"/>
    <property type="match status" value="1"/>
</dbReference>
<keyword evidence="2" id="KW-0732">Signal</keyword>
<dbReference type="Proteomes" id="UP001549162">
    <property type="component" value="Unassembled WGS sequence"/>
</dbReference>
<reference evidence="5 6" key="1">
    <citation type="submission" date="2024-06" db="EMBL/GenBank/DDBJ databases">
        <title>Genomic Encyclopedia of Type Strains, Phase IV (KMG-IV): sequencing the most valuable type-strain genomes for metagenomic binning, comparative biology and taxonomic classification.</title>
        <authorList>
            <person name="Goeker M."/>
        </authorList>
    </citation>
    <scope>NUCLEOTIDE SEQUENCE [LARGE SCALE GENOMIC DNA]</scope>
    <source>
        <strain evidence="5 6">DSM 21460</strain>
    </source>
</reference>
<accession>A0ABV2JBX8</accession>
<comment type="subcellular location">
    <subcellularLocation>
        <location evidence="1">Secreted</location>
    </subcellularLocation>
</comment>
<keyword evidence="3" id="KW-0812">Transmembrane</keyword>
<protein>
    <submittedName>
        <fullName evidence="5">Peptidoglycan/xylan/chitin deacetylase (PgdA/CDA1 family)</fullName>
    </submittedName>
</protein>
<dbReference type="RefSeq" id="WP_354369462.1">
    <property type="nucleotide sequence ID" value="NZ_JBEPMA010000020.1"/>
</dbReference>
<evidence type="ECO:0000256" key="1">
    <source>
        <dbReference type="ARBA" id="ARBA00004613"/>
    </source>
</evidence>
<evidence type="ECO:0000256" key="3">
    <source>
        <dbReference type="SAM" id="Phobius"/>
    </source>
</evidence>
<keyword evidence="3" id="KW-1133">Transmembrane helix</keyword>
<dbReference type="EMBL" id="JBEPMA010000020">
    <property type="protein sequence ID" value="MET3618297.1"/>
    <property type="molecule type" value="Genomic_DNA"/>
</dbReference>
<keyword evidence="3" id="KW-0472">Membrane</keyword>
<sequence>MKAKKFNKLFIIIVTLIFFFIIVFNIGTDPFNVFGDRFFKWYSYDFTQNPRTSKITYLKNKDYKDFVIGASGASSIPLDKLKDYTGRDYFNVFYYGADLYDTVKTVEYLVDNYEVRSFIMPLSIPSASKYHENRRDLNYLLHPDVSGEKKISFYSKYLLATPQYGIDKIRSWSENSYLQQNFDVFHENGSYDKTTRDTEYIGSISEYKENLGFDIPQEKIELNHIDDAINSVKKIKKICDDNNIEITFLLTPMYEEQNQRYDKKEVQQYYRKLSETIDFWDFTGTHFEHDPRFFYDPSHFRNALGELMLDKIYANKGDFGIFIDKKSEPMDSENKIYEKSFYIFAFHHIDKEAVNDYIVTPQRFEHFMEFLDEENIRTVHFKDIINFVDGKADLPDKIALITFDDGYTSNLEYAYPLLKKYNQVATIFPIGKVMGMDKYPVNNKDMFPHFSVKEASEYADVFEYGSHTYFMQQSFELPDTLFRQSATKLDTESESEYIKYFREDCKNQREVFSKFVEYKPYVLAYPNGDYDDLTEVLLSEEGFRVTVTSDEGKNTITKNLPESLRRLRRVNISEDRDLENFKY</sequence>